<dbReference type="InterPro" id="IPR026983">
    <property type="entry name" value="DHC"/>
</dbReference>
<evidence type="ECO:0000256" key="6">
    <source>
        <dbReference type="ARBA" id="ARBA00022840"/>
    </source>
</evidence>
<reference evidence="16 17" key="1">
    <citation type="submission" date="2014-05" db="EMBL/GenBank/DDBJ databases">
        <authorList>
            <person name="Sibley D."/>
            <person name="Venepally P."/>
            <person name="Karamycheva S."/>
            <person name="Hadjithomas M."/>
            <person name="Khan A."/>
            <person name="Brunk B."/>
            <person name="Roos D."/>
            <person name="Caler E."/>
            <person name="Lorenzi H."/>
        </authorList>
    </citation>
    <scope>NUCLEOTIDE SEQUENCE [LARGE SCALE GENOMIC DNA]</scope>
    <source>
        <strain evidence="16 17">RUB</strain>
    </source>
</reference>
<keyword evidence="12" id="KW-0966">Cell projection</keyword>
<evidence type="ECO:0000256" key="7">
    <source>
        <dbReference type="ARBA" id="ARBA00023017"/>
    </source>
</evidence>
<dbReference type="FunFam" id="3.40.50.300:FF:000049">
    <property type="entry name" value="Dynein, axonemal, heavy chain 5"/>
    <property type="match status" value="1"/>
</dbReference>
<sequence>MMENLDQVVITREKQSADEALAAAIPALEAAARALETLDKKDITEIKAFATPPKPVMYVCMCVVVLRPLGKESETEGWNGAKAMLNDVNFLKSLIDYPKDTITDKQVKKIAEYFNKEPESFTSEKMAKISKAGNGLLTWVKAMVEYHHVAKSVEPKRKSVEELSVRKAQAERDLARTHLELGQLNEQIAALQRDQKDQEAHLLEIQTEAALMEKRLTAACQLIEGLESERQRWTVDLQTCGKKREDLIGNCLLGGAFLAYAGPFTFEFRQQMVYEQWTRDVETRHIPCTGNFKLEDLLTSDAEVAQWNGEGLPGDEMSIQNGILTSRSARWPLCIDPQMQAVNWIKRHEEANGLVIKSFSDDYLKFLELAIQYGKPFLFENVEHDLDPLIDPLLEKAWTKGNSQETLLLGGKEIECSPAFSLYLTTKLANPRFTPETMGKTVVINYAVTMSGLAEQLLGHVVGFELPELEKERQEIVQNMSDCHQMMKHLEDVILHELAVSKGSILDNQDLIQTLQTTKAKATEITITLEEAKKTAAQIEKSRQEYYSVAKRGSIMYFAMSSLRNISSMLEYSLASYLAIFQAALREARPDRILENRLKNVIEKITQLSYDYVCLGALLHRFVNCICVSQGKLERKLSDPTEHRRNHCRSCHTGA</sequence>
<keyword evidence="3" id="KW-0493">Microtubule</keyword>
<proteinExistence type="predicted"/>
<evidence type="ECO:0000256" key="1">
    <source>
        <dbReference type="ARBA" id="ARBA00004430"/>
    </source>
</evidence>
<dbReference type="Gene3D" id="3.40.50.300">
    <property type="entry name" value="P-loop containing nucleotide triphosphate hydrolases"/>
    <property type="match status" value="1"/>
</dbReference>
<dbReference type="InterPro" id="IPR027417">
    <property type="entry name" value="P-loop_NTPase"/>
</dbReference>
<name>A0A086MA21_TOXGO</name>
<dbReference type="EMBL" id="AFYV02000215">
    <property type="protein sequence ID" value="KFG65739.1"/>
    <property type="molecule type" value="Genomic_DNA"/>
</dbReference>
<evidence type="ECO:0000256" key="13">
    <source>
        <dbReference type="SAM" id="Coils"/>
    </source>
</evidence>
<evidence type="ECO:0000256" key="10">
    <source>
        <dbReference type="ARBA" id="ARBA00023175"/>
    </source>
</evidence>
<keyword evidence="9" id="KW-0969">Cilium</keyword>
<keyword evidence="11" id="KW-0206">Cytoskeleton</keyword>
<dbReference type="Pfam" id="PF12777">
    <property type="entry name" value="MT"/>
    <property type="match status" value="1"/>
</dbReference>
<evidence type="ECO:0000259" key="14">
    <source>
        <dbReference type="Pfam" id="PF12777"/>
    </source>
</evidence>
<evidence type="ECO:0000313" key="17">
    <source>
        <dbReference type="Proteomes" id="UP000028834"/>
    </source>
</evidence>
<dbReference type="GO" id="GO:0005874">
    <property type="term" value="C:microtubule"/>
    <property type="evidence" value="ECO:0007669"/>
    <property type="project" value="UniProtKB-KW"/>
</dbReference>
<dbReference type="GO" id="GO:0005524">
    <property type="term" value="F:ATP binding"/>
    <property type="evidence" value="ECO:0007669"/>
    <property type="project" value="UniProtKB-KW"/>
</dbReference>
<keyword evidence="10" id="KW-0505">Motor protein</keyword>
<feature type="coiled-coil region" evidence="13">
    <location>
        <begin position="160"/>
        <end position="208"/>
    </location>
</feature>
<evidence type="ECO:0000256" key="2">
    <source>
        <dbReference type="ARBA" id="ARBA00022490"/>
    </source>
</evidence>
<dbReference type="PANTHER" id="PTHR22878">
    <property type="entry name" value="DYNEIN HEAVY CHAIN 6, AXONEMAL-LIKE-RELATED"/>
    <property type="match status" value="1"/>
</dbReference>
<keyword evidence="6" id="KW-0067">ATP-binding</keyword>
<accession>A0A086MA21</accession>
<dbReference type="InterPro" id="IPR035706">
    <property type="entry name" value="AAA_9"/>
</dbReference>
<evidence type="ECO:0000256" key="8">
    <source>
        <dbReference type="ARBA" id="ARBA00023054"/>
    </source>
</evidence>
<comment type="caution">
    <text evidence="16">The sequence shown here is derived from an EMBL/GenBank/DDBJ whole genome shotgun (WGS) entry which is preliminary data.</text>
</comment>
<keyword evidence="4" id="KW-0677">Repeat</keyword>
<keyword evidence="7" id="KW-0243">Dynein</keyword>
<keyword evidence="8 13" id="KW-0175">Coiled coil</keyword>
<comment type="subcellular location">
    <subcellularLocation>
        <location evidence="1">Cytoplasm</location>
        <location evidence="1">Cytoskeleton</location>
        <location evidence="1">Cilium axoneme</location>
    </subcellularLocation>
</comment>
<dbReference type="Gene3D" id="1.10.8.1220">
    <property type="match status" value="1"/>
</dbReference>
<feature type="domain" description="Dynein heavy chain coiled coil stalk" evidence="14">
    <location>
        <begin position="11"/>
        <end position="278"/>
    </location>
</feature>
<dbReference type="Gene3D" id="6.10.140.1060">
    <property type="match status" value="1"/>
</dbReference>
<dbReference type="GO" id="GO:0045505">
    <property type="term" value="F:dynein intermediate chain binding"/>
    <property type="evidence" value="ECO:0007669"/>
    <property type="project" value="InterPro"/>
</dbReference>
<evidence type="ECO:0000256" key="11">
    <source>
        <dbReference type="ARBA" id="ARBA00023212"/>
    </source>
</evidence>
<dbReference type="Gene3D" id="1.20.920.20">
    <property type="match status" value="1"/>
</dbReference>
<evidence type="ECO:0000259" key="15">
    <source>
        <dbReference type="Pfam" id="PF12781"/>
    </source>
</evidence>
<evidence type="ECO:0000256" key="5">
    <source>
        <dbReference type="ARBA" id="ARBA00022741"/>
    </source>
</evidence>
<dbReference type="Pfam" id="PF12781">
    <property type="entry name" value="AAA_9"/>
    <property type="match status" value="1"/>
</dbReference>
<keyword evidence="5" id="KW-0547">Nucleotide-binding</keyword>
<protein>
    <submittedName>
        <fullName evidence="16">Dynein heavy chain family protein</fullName>
    </submittedName>
</protein>
<dbReference type="AlphaFoldDB" id="A0A086MA21"/>
<dbReference type="GO" id="GO:0030286">
    <property type="term" value="C:dynein complex"/>
    <property type="evidence" value="ECO:0007669"/>
    <property type="project" value="UniProtKB-KW"/>
</dbReference>
<keyword evidence="2" id="KW-0963">Cytoplasm</keyword>
<evidence type="ECO:0000313" key="16">
    <source>
        <dbReference type="EMBL" id="KFG65739.1"/>
    </source>
</evidence>
<evidence type="ECO:0000256" key="3">
    <source>
        <dbReference type="ARBA" id="ARBA00022701"/>
    </source>
</evidence>
<dbReference type="InterPro" id="IPR024743">
    <property type="entry name" value="Dynein_HC_stalk"/>
</dbReference>
<evidence type="ECO:0000256" key="12">
    <source>
        <dbReference type="ARBA" id="ARBA00023273"/>
    </source>
</evidence>
<dbReference type="VEuPathDB" id="ToxoDB:TGRUB_428830"/>
<evidence type="ECO:0000256" key="9">
    <source>
        <dbReference type="ARBA" id="ARBA00023069"/>
    </source>
</evidence>
<dbReference type="PANTHER" id="PTHR22878:SF63">
    <property type="entry name" value="DYNEIN AXONEMAL HEAVY CHAIN 10"/>
    <property type="match status" value="1"/>
</dbReference>
<gene>
    <name evidence="16" type="ORF">TGRUB_428830</name>
</gene>
<dbReference type="Proteomes" id="UP000028834">
    <property type="component" value="Unassembled WGS sequence"/>
</dbReference>
<evidence type="ECO:0000256" key="4">
    <source>
        <dbReference type="ARBA" id="ARBA00022737"/>
    </source>
</evidence>
<dbReference type="GO" id="GO:0005930">
    <property type="term" value="C:axoneme"/>
    <property type="evidence" value="ECO:0007669"/>
    <property type="project" value="UniProtKB-SubCell"/>
</dbReference>
<feature type="domain" description="Dynein heavy chain ATP-binding dynein motor region" evidence="15">
    <location>
        <begin position="306"/>
        <end position="525"/>
    </location>
</feature>
<organism evidence="16 17">
    <name type="scientific">Toxoplasma gondii RUB</name>
    <dbReference type="NCBI Taxonomy" id="935652"/>
    <lineage>
        <taxon>Eukaryota</taxon>
        <taxon>Sar</taxon>
        <taxon>Alveolata</taxon>
        <taxon>Apicomplexa</taxon>
        <taxon>Conoidasida</taxon>
        <taxon>Coccidia</taxon>
        <taxon>Eucoccidiorida</taxon>
        <taxon>Eimeriorina</taxon>
        <taxon>Sarcocystidae</taxon>
        <taxon>Toxoplasma</taxon>
    </lineage>
</organism>
<dbReference type="GO" id="GO:0007018">
    <property type="term" value="P:microtubule-based movement"/>
    <property type="evidence" value="ECO:0007669"/>
    <property type="project" value="InterPro"/>
</dbReference>
<dbReference type="GO" id="GO:0051959">
    <property type="term" value="F:dynein light intermediate chain binding"/>
    <property type="evidence" value="ECO:0007669"/>
    <property type="project" value="InterPro"/>
</dbReference>